<evidence type="ECO:0000313" key="2">
    <source>
        <dbReference type="Proteomes" id="UP000027586"/>
    </source>
</evidence>
<dbReference type="AlphaFoldDB" id="A0A068S5C0"/>
<dbReference type="Proteomes" id="UP000027586">
    <property type="component" value="Unassembled WGS sequence"/>
</dbReference>
<sequence>MAALAAALAAATPHHPTTQLILIPPASGSELLNTKSRSFLVPHSRLFYLLPFKEQNEGAQAVHALS</sequence>
<comment type="caution">
    <text evidence="1">The sequence shown here is derived from an EMBL/GenBank/DDBJ whole genome shotgun (WGS) entry which is preliminary data.</text>
</comment>
<reference evidence="1" key="1">
    <citation type="submission" date="2013-08" db="EMBL/GenBank/DDBJ databases">
        <title>Gene expansion shapes genome architecture in the human pathogen Lichtheimia corymbifera: an evolutionary genomics analysis in the ancient terrestrial Mucorales (Mucoromycotina).</title>
        <authorList>
            <person name="Schwartze V.U."/>
            <person name="Winter S."/>
            <person name="Shelest E."/>
            <person name="Marcet-Houben M."/>
            <person name="Horn F."/>
            <person name="Wehner S."/>
            <person name="Hoffmann K."/>
            <person name="Riege K."/>
            <person name="Sammeth M."/>
            <person name="Nowrousian M."/>
            <person name="Valiante V."/>
            <person name="Linde J."/>
            <person name="Jacobsen I.D."/>
            <person name="Marz M."/>
            <person name="Brakhage A.A."/>
            <person name="Gabaldon T."/>
            <person name="Bocker S."/>
            <person name="Voigt K."/>
        </authorList>
    </citation>
    <scope>NUCLEOTIDE SEQUENCE [LARGE SCALE GENOMIC DNA]</scope>
    <source>
        <strain evidence="1">FSU 9682</strain>
    </source>
</reference>
<accession>A0A068S5C0</accession>
<keyword evidence="2" id="KW-1185">Reference proteome</keyword>
<gene>
    <name evidence="1" type="ORF">LCOR_08469.1</name>
</gene>
<evidence type="ECO:0000313" key="1">
    <source>
        <dbReference type="EMBL" id="CDH57543.1"/>
    </source>
</evidence>
<name>A0A068S5C0_9FUNG</name>
<organism evidence="1 2">
    <name type="scientific">Lichtheimia corymbifera JMRC:FSU:9682</name>
    <dbReference type="NCBI Taxonomy" id="1263082"/>
    <lineage>
        <taxon>Eukaryota</taxon>
        <taxon>Fungi</taxon>
        <taxon>Fungi incertae sedis</taxon>
        <taxon>Mucoromycota</taxon>
        <taxon>Mucoromycotina</taxon>
        <taxon>Mucoromycetes</taxon>
        <taxon>Mucorales</taxon>
        <taxon>Lichtheimiaceae</taxon>
        <taxon>Lichtheimia</taxon>
    </lineage>
</organism>
<dbReference type="VEuPathDB" id="FungiDB:LCOR_08469.1"/>
<dbReference type="EMBL" id="CBTN010000047">
    <property type="protein sequence ID" value="CDH57543.1"/>
    <property type="molecule type" value="Genomic_DNA"/>
</dbReference>
<protein>
    <submittedName>
        <fullName evidence="1">Uncharacterized protein</fullName>
    </submittedName>
</protein>
<proteinExistence type="predicted"/>